<gene>
    <name evidence="6" type="ORF">GN958_ATG12019</name>
</gene>
<evidence type="ECO:0000256" key="1">
    <source>
        <dbReference type="ARBA" id="ARBA00004613"/>
    </source>
</evidence>
<evidence type="ECO:0000313" key="6">
    <source>
        <dbReference type="EMBL" id="KAF4138810.1"/>
    </source>
</evidence>
<evidence type="ECO:0000256" key="3">
    <source>
        <dbReference type="ARBA" id="ARBA00022525"/>
    </source>
</evidence>
<dbReference type="EMBL" id="JAACNO010001630">
    <property type="protein sequence ID" value="KAF4138810.1"/>
    <property type="molecule type" value="Genomic_DNA"/>
</dbReference>
<name>A0A8S9UDW9_PHYIN</name>
<feature type="non-terminal residue" evidence="6">
    <location>
        <position position="282"/>
    </location>
</feature>
<evidence type="ECO:0000256" key="2">
    <source>
        <dbReference type="ARBA" id="ARBA00010400"/>
    </source>
</evidence>
<sequence>TAPLTFHIMRPQYVVMLLVTVATLITGVETFSVGTDSKAAKLSDPTPLTSLSDMGLKTSLRAEKATEELNDEDEERGKVSAFLTKKIDPKIAAKADDLKKSPNIGPKVLAKADSKVLAGIESKGRLKNTVPAVPKELTAVNSKMSKEGKEVMKKLDGFVKEQNSLEKVFASQVKGKWDNGLFAADGLPMYVRFSELTAKQRGQDTYGVNLLVTHFGQEKLMLAVNKGLTSGDSLAAATVMRVRAGLLNKWWKEKKDVREVAHFLKGGNVVVPTVNKGVAKTS</sequence>
<organism evidence="6 7">
    <name type="scientific">Phytophthora infestans</name>
    <name type="common">Potato late blight agent</name>
    <name type="synonym">Botrytis infestans</name>
    <dbReference type="NCBI Taxonomy" id="4787"/>
    <lineage>
        <taxon>Eukaryota</taxon>
        <taxon>Sar</taxon>
        <taxon>Stramenopiles</taxon>
        <taxon>Oomycota</taxon>
        <taxon>Peronosporomycetes</taxon>
        <taxon>Peronosporales</taxon>
        <taxon>Peronosporaceae</taxon>
        <taxon>Phytophthora</taxon>
    </lineage>
</organism>
<comment type="subcellular location">
    <subcellularLocation>
        <location evidence="1 5">Secreted</location>
    </subcellularLocation>
</comment>
<dbReference type="Proteomes" id="UP000704712">
    <property type="component" value="Unassembled WGS sequence"/>
</dbReference>
<comment type="function">
    <text evidence="5">Effector that suppresses plant defense responses during pathogen infection.</text>
</comment>
<dbReference type="AlphaFoldDB" id="A0A8S9UDW9"/>
<reference evidence="6" key="1">
    <citation type="submission" date="2020-03" db="EMBL/GenBank/DDBJ databases">
        <title>Hybrid Assembly of Korean Phytophthora infestans isolates.</title>
        <authorList>
            <person name="Prokchorchik M."/>
            <person name="Lee Y."/>
            <person name="Seo J."/>
            <person name="Cho J.-H."/>
            <person name="Park Y.-E."/>
            <person name="Jang D.-C."/>
            <person name="Im J.-S."/>
            <person name="Choi J.-G."/>
            <person name="Park H.-J."/>
            <person name="Lee G.-B."/>
            <person name="Lee Y.-G."/>
            <person name="Hong S.-Y."/>
            <person name="Cho K."/>
            <person name="Sohn K.H."/>
        </authorList>
    </citation>
    <scope>NUCLEOTIDE SEQUENCE</scope>
    <source>
        <strain evidence="6">KR_2_A2</strain>
    </source>
</reference>
<dbReference type="Pfam" id="PF16810">
    <property type="entry name" value="RXLR"/>
    <property type="match status" value="1"/>
</dbReference>
<comment type="domain">
    <text evidence="5">The RxLR-dEER motif acts to carry the protein into the host cell cytoplasm through binding to cell surface phosphatidylinositol-3-phosphate.</text>
</comment>
<dbReference type="InterPro" id="IPR031825">
    <property type="entry name" value="RXLR"/>
</dbReference>
<evidence type="ECO:0000313" key="7">
    <source>
        <dbReference type="Proteomes" id="UP000704712"/>
    </source>
</evidence>
<evidence type="ECO:0000256" key="4">
    <source>
        <dbReference type="ARBA" id="ARBA00022729"/>
    </source>
</evidence>
<keyword evidence="3 5" id="KW-0964">Secreted</keyword>
<comment type="similarity">
    <text evidence="2 5">Belongs to the RxLR effector family.</text>
</comment>
<evidence type="ECO:0000256" key="5">
    <source>
        <dbReference type="RuleBase" id="RU367124"/>
    </source>
</evidence>
<proteinExistence type="inferred from homology"/>
<comment type="caution">
    <text evidence="6">The sequence shown here is derived from an EMBL/GenBank/DDBJ whole genome shotgun (WGS) entry which is preliminary data.</text>
</comment>
<accession>A0A8S9UDW9</accession>
<protein>
    <recommendedName>
        <fullName evidence="5">RxLR effector protein</fullName>
    </recommendedName>
</protein>
<keyword evidence="4" id="KW-0732">Signal</keyword>